<dbReference type="EMBL" id="LT607409">
    <property type="protein sequence ID" value="SCF14411.1"/>
    <property type="molecule type" value="Genomic_DNA"/>
</dbReference>
<gene>
    <name evidence="2" type="ORF">GA0070612_4168</name>
</gene>
<organism evidence="2 3">
    <name type="scientific">Micromonospora chokoriensis</name>
    <dbReference type="NCBI Taxonomy" id="356851"/>
    <lineage>
        <taxon>Bacteria</taxon>
        <taxon>Bacillati</taxon>
        <taxon>Actinomycetota</taxon>
        <taxon>Actinomycetes</taxon>
        <taxon>Micromonosporales</taxon>
        <taxon>Micromonosporaceae</taxon>
        <taxon>Micromonospora</taxon>
    </lineage>
</organism>
<accession>A0A1C4Y1Y4</accession>
<feature type="signal peptide" evidence="1">
    <location>
        <begin position="1"/>
        <end position="32"/>
    </location>
</feature>
<protein>
    <recommendedName>
        <fullName evidence="4">Peptidase inhibitor family I36</fullName>
    </recommendedName>
</protein>
<reference evidence="3" key="1">
    <citation type="submission" date="2016-06" db="EMBL/GenBank/DDBJ databases">
        <authorList>
            <person name="Varghese N."/>
            <person name="Submissions Spin"/>
        </authorList>
    </citation>
    <scope>NUCLEOTIDE SEQUENCE [LARGE SCALE GENOMIC DNA]</scope>
    <source>
        <strain evidence="3">DSM 45160</strain>
    </source>
</reference>
<feature type="chain" id="PRO_5008708692" description="Peptidase inhibitor family I36" evidence="1">
    <location>
        <begin position="33"/>
        <end position="150"/>
    </location>
</feature>
<sequence>MTNSVFRRAAAVLVAAVLGGGAALTGASPAFATGCLTGTDSVPSPKGGPGATATATLCVNSAGYAWLDTNRTNTVTDQNGDGFAARVYVYWNQGYSGAIAVDDTSSSGSTRLYWESGAGTRFTWTEVFVCLGYSRPDDHNGRCASVVYNN</sequence>
<name>A0A1C4Y1Y4_9ACTN</name>
<evidence type="ECO:0000313" key="3">
    <source>
        <dbReference type="Proteomes" id="UP000198224"/>
    </source>
</evidence>
<keyword evidence="3" id="KW-1185">Reference proteome</keyword>
<dbReference type="PROSITE" id="PS51257">
    <property type="entry name" value="PROKAR_LIPOPROTEIN"/>
    <property type="match status" value="1"/>
</dbReference>
<proteinExistence type="predicted"/>
<evidence type="ECO:0008006" key="4">
    <source>
        <dbReference type="Google" id="ProtNLM"/>
    </source>
</evidence>
<dbReference type="Proteomes" id="UP000198224">
    <property type="component" value="Chromosome I"/>
</dbReference>
<keyword evidence="1" id="KW-0732">Signal</keyword>
<dbReference type="RefSeq" id="WP_157742559.1">
    <property type="nucleotide sequence ID" value="NZ_LT607409.1"/>
</dbReference>
<dbReference type="AlphaFoldDB" id="A0A1C4Y1Y4"/>
<evidence type="ECO:0000256" key="1">
    <source>
        <dbReference type="SAM" id="SignalP"/>
    </source>
</evidence>
<evidence type="ECO:0000313" key="2">
    <source>
        <dbReference type="EMBL" id="SCF14411.1"/>
    </source>
</evidence>